<proteinExistence type="predicted"/>
<keyword evidence="2" id="KW-1185">Reference proteome</keyword>
<organism evidence="1 2">
    <name type="scientific">Portunus trituberculatus</name>
    <name type="common">Swimming crab</name>
    <name type="synonym">Neptunus trituberculatus</name>
    <dbReference type="NCBI Taxonomy" id="210409"/>
    <lineage>
        <taxon>Eukaryota</taxon>
        <taxon>Metazoa</taxon>
        <taxon>Ecdysozoa</taxon>
        <taxon>Arthropoda</taxon>
        <taxon>Crustacea</taxon>
        <taxon>Multicrustacea</taxon>
        <taxon>Malacostraca</taxon>
        <taxon>Eumalacostraca</taxon>
        <taxon>Eucarida</taxon>
        <taxon>Decapoda</taxon>
        <taxon>Pleocyemata</taxon>
        <taxon>Brachyura</taxon>
        <taxon>Eubrachyura</taxon>
        <taxon>Portunoidea</taxon>
        <taxon>Portunidae</taxon>
        <taxon>Portuninae</taxon>
        <taxon>Portunus</taxon>
    </lineage>
</organism>
<dbReference type="AlphaFoldDB" id="A0A5B7FH76"/>
<dbReference type="Proteomes" id="UP000324222">
    <property type="component" value="Unassembled WGS sequence"/>
</dbReference>
<sequence>MSCFFISALSRPCHMILNSYTVPLLNFYNVPSLPAVPQPPTLSRSFTLSSSSLYPCLVIDEISSLLAIETLLKTPLIISVALKNSRGERAKRFGIRTSSTFVM</sequence>
<accession>A0A5B7FH76</accession>
<protein>
    <submittedName>
        <fullName evidence="1">Uncharacterized protein</fullName>
    </submittedName>
</protein>
<name>A0A5B7FH76_PORTR</name>
<dbReference type="EMBL" id="VSRR010006416">
    <property type="protein sequence ID" value="MPC44746.1"/>
    <property type="molecule type" value="Genomic_DNA"/>
</dbReference>
<comment type="caution">
    <text evidence="1">The sequence shown here is derived from an EMBL/GenBank/DDBJ whole genome shotgun (WGS) entry which is preliminary data.</text>
</comment>
<gene>
    <name evidence="1" type="ORF">E2C01_038426</name>
</gene>
<evidence type="ECO:0000313" key="2">
    <source>
        <dbReference type="Proteomes" id="UP000324222"/>
    </source>
</evidence>
<evidence type="ECO:0000313" key="1">
    <source>
        <dbReference type="EMBL" id="MPC44746.1"/>
    </source>
</evidence>
<reference evidence="1 2" key="1">
    <citation type="submission" date="2019-05" db="EMBL/GenBank/DDBJ databases">
        <title>Another draft genome of Portunus trituberculatus and its Hox gene families provides insights of decapod evolution.</title>
        <authorList>
            <person name="Jeong J.-H."/>
            <person name="Song I."/>
            <person name="Kim S."/>
            <person name="Choi T."/>
            <person name="Kim D."/>
            <person name="Ryu S."/>
            <person name="Kim W."/>
        </authorList>
    </citation>
    <scope>NUCLEOTIDE SEQUENCE [LARGE SCALE GENOMIC DNA]</scope>
    <source>
        <tissue evidence="1">Muscle</tissue>
    </source>
</reference>